<protein>
    <recommendedName>
        <fullName evidence="4">Polyketide cyclase / dehydrase and lipid transport</fullName>
    </recommendedName>
</protein>
<dbReference type="EMBL" id="JBELPZ010000002">
    <property type="protein sequence ID" value="MFL9843368.1"/>
    <property type="molecule type" value="Genomic_DNA"/>
</dbReference>
<dbReference type="RefSeq" id="WP_408083615.1">
    <property type="nucleotide sequence ID" value="NZ_JBELPZ010000002.1"/>
</dbReference>
<keyword evidence="1" id="KW-0472">Membrane</keyword>
<proteinExistence type="predicted"/>
<organism evidence="2 3">
    <name type="scientific">Flavobacterium rhizosphaerae</name>
    <dbReference type="NCBI Taxonomy" id="3163298"/>
    <lineage>
        <taxon>Bacteria</taxon>
        <taxon>Pseudomonadati</taxon>
        <taxon>Bacteroidota</taxon>
        <taxon>Flavobacteriia</taxon>
        <taxon>Flavobacteriales</taxon>
        <taxon>Flavobacteriaceae</taxon>
        <taxon>Flavobacterium</taxon>
    </lineage>
</organism>
<sequence>MKKVLKKQKILLFIGIAVGVLYGVGARFLFDSSIATISFLILVPTGLGAVTLLFVQENQLNSFKKILFIPWLSIIALFGILLILRVEDFLCIFLLLIPFFAFATLIIFLVAFIKNRNLNKKLKNNTLLCLAVLPFIFFCFEKDLNIPAETNIVTSEKIVDAPKQIIWNNIVSVPQIVDDEYNAGIFNYMGLPRPLKATVTKKDIGGIRTGYFEGGLKFKELITKYNYCNSISFSISVDAYSAQNTVFHKHVLNGNYFKFKTAEYELTTLPDGKIKLTLSSQYQLKGNVNFYGKFWADIMIKDFQDRLLDVIEKRCSKQF</sequence>
<dbReference type="Proteomes" id="UP001629156">
    <property type="component" value="Unassembled WGS sequence"/>
</dbReference>
<feature type="transmembrane region" description="Helical" evidence="1">
    <location>
        <begin position="12"/>
        <end position="30"/>
    </location>
</feature>
<evidence type="ECO:0000313" key="2">
    <source>
        <dbReference type="EMBL" id="MFL9843368.1"/>
    </source>
</evidence>
<feature type="transmembrane region" description="Helical" evidence="1">
    <location>
        <begin position="67"/>
        <end position="86"/>
    </location>
</feature>
<comment type="caution">
    <text evidence="2">The sequence shown here is derived from an EMBL/GenBank/DDBJ whole genome shotgun (WGS) entry which is preliminary data.</text>
</comment>
<name>A0ABW8YT75_9FLAO</name>
<feature type="transmembrane region" description="Helical" evidence="1">
    <location>
        <begin position="36"/>
        <end position="55"/>
    </location>
</feature>
<evidence type="ECO:0000313" key="3">
    <source>
        <dbReference type="Proteomes" id="UP001629156"/>
    </source>
</evidence>
<evidence type="ECO:0008006" key="4">
    <source>
        <dbReference type="Google" id="ProtNLM"/>
    </source>
</evidence>
<keyword evidence="1" id="KW-1133">Transmembrane helix</keyword>
<keyword evidence="3" id="KW-1185">Reference proteome</keyword>
<keyword evidence="1" id="KW-0812">Transmembrane</keyword>
<feature type="transmembrane region" description="Helical" evidence="1">
    <location>
        <begin position="92"/>
        <end position="113"/>
    </location>
</feature>
<accession>A0ABW8YT75</accession>
<evidence type="ECO:0000256" key="1">
    <source>
        <dbReference type="SAM" id="Phobius"/>
    </source>
</evidence>
<reference evidence="2 3" key="1">
    <citation type="submission" date="2024-06" db="EMBL/GenBank/DDBJ databases">
        <authorList>
            <person name="Kaempfer P."/>
            <person name="Viver T."/>
        </authorList>
    </citation>
    <scope>NUCLEOTIDE SEQUENCE [LARGE SCALE GENOMIC DNA]</scope>
    <source>
        <strain evidence="2 3">ST-119</strain>
    </source>
</reference>
<gene>
    <name evidence="2" type="ORF">ABS766_02940</name>
</gene>